<dbReference type="InterPro" id="IPR036873">
    <property type="entry name" value="Rhodanese-like_dom_sf"/>
</dbReference>
<gene>
    <name evidence="4" type="ORF">WB794_03270</name>
</gene>
<dbReference type="EMBL" id="JBBDHC010000003">
    <property type="protein sequence ID" value="MEJ1248697.1"/>
    <property type="molecule type" value="Genomic_DNA"/>
</dbReference>
<evidence type="ECO:0000256" key="2">
    <source>
        <dbReference type="ARBA" id="ARBA00022737"/>
    </source>
</evidence>
<name>A0AAW9QVF3_9GAMM</name>
<evidence type="ECO:0000313" key="4">
    <source>
        <dbReference type="EMBL" id="MEJ1248697.1"/>
    </source>
</evidence>
<dbReference type="InterPro" id="IPR045078">
    <property type="entry name" value="TST/MPST-like"/>
</dbReference>
<keyword evidence="5" id="KW-1185">Reference proteome</keyword>
<dbReference type="Proteomes" id="UP001364472">
    <property type="component" value="Unassembled WGS sequence"/>
</dbReference>
<feature type="domain" description="Rhodanese" evidence="3">
    <location>
        <begin position="196"/>
        <end position="313"/>
    </location>
</feature>
<dbReference type="CDD" id="cd01448">
    <property type="entry name" value="TST_Repeat_1"/>
    <property type="match status" value="1"/>
</dbReference>
<feature type="domain" description="Rhodanese" evidence="3">
    <location>
        <begin position="32"/>
        <end position="166"/>
    </location>
</feature>
<proteinExistence type="predicted"/>
<dbReference type="GO" id="GO:0004792">
    <property type="term" value="F:thiosulfate-cyanide sulfurtransferase activity"/>
    <property type="evidence" value="ECO:0007669"/>
    <property type="project" value="TreeGrafter"/>
</dbReference>
<accession>A0AAW9QVF3</accession>
<dbReference type="Pfam" id="PF00581">
    <property type="entry name" value="Rhodanese"/>
    <property type="match status" value="2"/>
</dbReference>
<protein>
    <submittedName>
        <fullName evidence="4">Rhodanese-like domain-containing protein</fullName>
    </submittedName>
</protein>
<dbReference type="SMART" id="SM00450">
    <property type="entry name" value="RHOD"/>
    <property type="match status" value="2"/>
</dbReference>
<dbReference type="SUPFAM" id="SSF52821">
    <property type="entry name" value="Rhodanese/Cell cycle control phosphatase"/>
    <property type="match status" value="2"/>
</dbReference>
<dbReference type="PANTHER" id="PTHR11364">
    <property type="entry name" value="THIOSULFATE SULFERTANSFERASE"/>
    <property type="match status" value="1"/>
</dbReference>
<evidence type="ECO:0000313" key="5">
    <source>
        <dbReference type="Proteomes" id="UP001364472"/>
    </source>
</evidence>
<reference evidence="4 5" key="1">
    <citation type="journal article" date="2016" name="Antonie Van Leeuwenhoek">
        <title>Denitratimonas tolerans gen. nov., sp. nov., a denitrifying bacterium isolated from a bioreactor for tannery wastewater treatment.</title>
        <authorList>
            <person name="Han S.I."/>
            <person name="Kim J.O."/>
            <person name="Lee Y.R."/>
            <person name="Ekpeghere K.I."/>
            <person name="Koh S.C."/>
            <person name="Whang K.S."/>
        </authorList>
    </citation>
    <scope>NUCLEOTIDE SEQUENCE [LARGE SCALE GENOMIC DNA]</scope>
    <source>
        <strain evidence="4 5">KACC 17565</strain>
    </source>
</reference>
<dbReference type="PROSITE" id="PS50206">
    <property type="entry name" value="RHODANESE_3"/>
    <property type="match status" value="2"/>
</dbReference>
<dbReference type="RefSeq" id="WP_337334413.1">
    <property type="nucleotide sequence ID" value="NZ_JBBDHC010000003.1"/>
</dbReference>
<comment type="caution">
    <text evidence="4">The sequence shown here is derived from an EMBL/GenBank/DDBJ whole genome shotgun (WGS) entry which is preliminary data.</text>
</comment>
<keyword evidence="2" id="KW-0677">Repeat</keyword>
<sequence>MLLLPLLGACGTAASQVELPGPLVSVEWLQAHRSDVNVLDVREDPAAFTGAPEFAEANGTRTLTRLGGHIPGALLLDFSRARTKRTVDGREIDHMLPDAQSFQALMRDVGVKADRPTVIVSDGTTGSDLDMAARIYWSMKVYGDDALAILDGGTAAWIEAGQPVIGEAAPGGGGTWNAGDERSALFARSDDVAGAAADGRQIIDARPLSFYLGLERKSSVKAAGHIETALDFPPEVRAEKRGGAMHFLSAQKYAGVFAHLGIDPAKPAVAYCNTGHMASGAWFVLSEIMKNPDVSMYDGSMHEWTAEDRPVVGLP</sequence>
<organism evidence="4 5">
    <name type="scientific">Denitratimonas tolerans</name>
    <dbReference type="NCBI Taxonomy" id="1338420"/>
    <lineage>
        <taxon>Bacteria</taxon>
        <taxon>Pseudomonadati</taxon>
        <taxon>Pseudomonadota</taxon>
        <taxon>Gammaproteobacteria</taxon>
        <taxon>Lysobacterales</taxon>
        <taxon>Lysobacteraceae</taxon>
        <taxon>Denitratimonas</taxon>
    </lineage>
</organism>
<dbReference type="InterPro" id="IPR001763">
    <property type="entry name" value="Rhodanese-like_dom"/>
</dbReference>
<dbReference type="AlphaFoldDB" id="A0AAW9QVF3"/>
<evidence type="ECO:0000259" key="3">
    <source>
        <dbReference type="PROSITE" id="PS50206"/>
    </source>
</evidence>
<evidence type="ECO:0000256" key="1">
    <source>
        <dbReference type="ARBA" id="ARBA00022679"/>
    </source>
</evidence>
<dbReference type="Gene3D" id="3.40.250.10">
    <property type="entry name" value="Rhodanese-like domain"/>
    <property type="match status" value="2"/>
</dbReference>
<keyword evidence="1" id="KW-0808">Transferase</keyword>
<dbReference type="PANTHER" id="PTHR11364:SF27">
    <property type="entry name" value="SULFURTRANSFERASE"/>
    <property type="match status" value="1"/>
</dbReference>